<reference evidence="2 3" key="1">
    <citation type="submission" date="2021-03" db="EMBL/GenBank/DDBJ databases">
        <title>Sequencing the genomes of 1000 actinobacteria strains.</title>
        <authorList>
            <person name="Klenk H.-P."/>
        </authorList>
    </citation>
    <scope>NUCLEOTIDE SEQUENCE [LARGE SCALE GENOMIC DNA]</scope>
    <source>
        <strain evidence="2 3">DSM 45256</strain>
    </source>
</reference>
<keyword evidence="1" id="KW-1133">Transmembrane helix</keyword>
<dbReference type="RefSeq" id="WP_210033345.1">
    <property type="nucleotide sequence ID" value="NZ_JAGINU010000001.1"/>
</dbReference>
<feature type="transmembrane region" description="Helical" evidence="1">
    <location>
        <begin position="6"/>
        <end position="36"/>
    </location>
</feature>
<protein>
    <submittedName>
        <fullName evidence="2">Uncharacterized protein</fullName>
    </submittedName>
</protein>
<evidence type="ECO:0000313" key="3">
    <source>
        <dbReference type="Proteomes" id="UP001519295"/>
    </source>
</evidence>
<dbReference type="EMBL" id="JAGINU010000001">
    <property type="protein sequence ID" value="MBP2370249.1"/>
    <property type="molecule type" value="Genomic_DNA"/>
</dbReference>
<evidence type="ECO:0000256" key="1">
    <source>
        <dbReference type="SAM" id="Phobius"/>
    </source>
</evidence>
<dbReference type="Proteomes" id="UP001519295">
    <property type="component" value="Unassembled WGS sequence"/>
</dbReference>
<evidence type="ECO:0000313" key="2">
    <source>
        <dbReference type="EMBL" id="MBP2370249.1"/>
    </source>
</evidence>
<comment type="caution">
    <text evidence="2">The sequence shown here is derived from an EMBL/GenBank/DDBJ whole genome shotgun (WGS) entry which is preliminary data.</text>
</comment>
<proteinExistence type="predicted"/>
<keyword evidence="1" id="KW-0472">Membrane</keyword>
<gene>
    <name evidence="2" type="ORF">JOF36_005945</name>
</gene>
<keyword evidence="3" id="KW-1185">Reference proteome</keyword>
<accession>A0ABS4W250</accession>
<keyword evidence="1" id="KW-0812">Transmembrane</keyword>
<name>A0ABS4W250_9PSEU</name>
<organism evidence="2 3">
    <name type="scientific">Pseudonocardia parietis</name>
    <dbReference type="NCBI Taxonomy" id="570936"/>
    <lineage>
        <taxon>Bacteria</taxon>
        <taxon>Bacillati</taxon>
        <taxon>Actinomycetota</taxon>
        <taxon>Actinomycetes</taxon>
        <taxon>Pseudonocardiales</taxon>
        <taxon>Pseudonocardiaceae</taxon>
        <taxon>Pseudonocardia</taxon>
    </lineage>
</organism>
<sequence length="175" mass="18776">MTRLVVGGVVAGLLLAHGGGGLVVLLLLAAAVWMILGRLGGARGGRVAVGHSHGVGRTLLRHEGGHVVGAKATNNFRKARVSKHEGLVTLRDPEKLTPAQYMAFCKVGEVAAGTGEGCSADRRNYREEIGRLKAQGKTPAEIRKEQRIADKLADRWASHPDVDHWADRLDERGRL</sequence>